<dbReference type="GO" id="GO:0006913">
    <property type="term" value="P:nucleocytoplasmic transport"/>
    <property type="evidence" value="ECO:0007669"/>
    <property type="project" value="TreeGrafter"/>
</dbReference>
<organism evidence="5 6">
    <name type="scientific">Stylonychia lemnae</name>
    <name type="common">Ciliate</name>
    <dbReference type="NCBI Taxonomy" id="5949"/>
    <lineage>
        <taxon>Eukaryota</taxon>
        <taxon>Sar</taxon>
        <taxon>Alveolata</taxon>
        <taxon>Ciliophora</taxon>
        <taxon>Intramacronucleata</taxon>
        <taxon>Spirotrichea</taxon>
        <taxon>Stichotrichia</taxon>
        <taxon>Sporadotrichida</taxon>
        <taxon>Oxytrichidae</taxon>
        <taxon>Stylonychinae</taxon>
        <taxon>Stylonychia</taxon>
    </lineage>
</organism>
<evidence type="ECO:0000256" key="4">
    <source>
        <dbReference type="SAM" id="MobiDB-lite"/>
    </source>
</evidence>
<dbReference type="SUPFAM" id="SSF52047">
    <property type="entry name" value="RNI-like"/>
    <property type="match status" value="1"/>
</dbReference>
<dbReference type="SMART" id="SM00368">
    <property type="entry name" value="LRR_RI"/>
    <property type="match status" value="3"/>
</dbReference>
<dbReference type="GO" id="GO:0031267">
    <property type="term" value="F:small GTPase binding"/>
    <property type="evidence" value="ECO:0007669"/>
    <property type="project" value="TreeGrafter"/>
</dbReference>
<sequence length="916" mass="106211">MVNKVETNFKIQVDDWVPDIPEANARISEQPLIQQELLQSLKFSLTPQLISRKLDRREFRSQGININAEGNQYLGIHNQASGSDKNKLDMSLRSSSLKKQFDYKGIMENTIQQANYLFQQEGVGNRRSTLSKHGGSPTRNRISGTPDIQIQKSPNLLSKNIGNLESVSSLVRFSPNLAASRILDDRRKSRLVMMPNIKSLYHRKQEGQSHDEFIRRFQDINSQIKEQTQMLQHQFKSKQSTERNIINEETPNDKSGRNQSWKYQEMIFPQQEITEEITSPLVEKVQTQIRILEEIKQEGDKDTKIFFNEPIVISPSAGQRQVQKNDSKIERFRPSAINMNKLKEEVKEEEEDLTLQIKPSGTLKVNENKKDLLAVGHANDFLALPGRKTNNMQIHSPIKLGRSLLKIEHIKPPEDINAQRQSSNELIQKYMEQQLSKRETINQQNTKTKAEEEKKLQESTFSKQKKAQNQNDSVRSIKIEKAIEEEKKIASIVKDNKRHDEIDDLTKSRHKSLKKNESDEVLNRNINDNRKVLSNQQKKFETSKNLSIYKSDLQSQANINNLIDKAKKLSINKGFLRSPYQSERNAQNARLTQKHFQSPIKTSQYDVNIDEDKPKEESFRGYFTINRRNKKGSAIYANKQIFDELLLQFLVYISLEKVISFSIPNAFLTDAGATILFQYLEDQHSLNSIKVYNNIMAYMNEKKHDKEPLPFLLSGTLHLAKTLLNKVHLQTLEIHGFFLSSEHLEDMFQNLQTCHQLRKLSFSNTNIQDFGVQFIAQLIKNPKIKLEHLTLYNNNLCDDGAMMLADAFQDHEYIKVINLQMNFIRDLGASYFVDGIRENSYKNIQKIILMENQCSERIKRFVKNNAPLVMVQTPSLNLTLQSYFFKLSQSIKLKLYIKLSIIKIIIFVNLQRVHCN</sequence>
<feature type="compositionally biased region" description="Polar residues" evidence="4">
    <location>
        <begin position="236"/>
        <end position="249"/>
    </location>
</feature>
<evidence type="ECO:0000313" key="5">
    <source>
        <dbReference type="EMBL" id="CDW77705.1"/>
    </source>
</evidence>
<dbReference type="Gene3D" id="3.80.10.10">
    <property type="entry name" value="Ribonuclease Inhibitor"/>
    <property type="match status" value="1"/>
</dbReference>
<dbReference type="PANTHER" id="PTHR24113">
    <property type="entry name" value="RAN GTPASE-ACTIVATING PROTEIN 1"/>
    <property type="match status" value="1"/>
</dbReference>
<feature type="region of interest" description="Disordered" evidence="4">
    <location>
        <begin position="126"/>
        <end position="148"/>
    </location>
</feature>
<evidence type="ECO:0000256" key="3">
    <source>
        <dbReference type="ARBA" id="ARBA00022737"/>
    </source>
</evidence>
<feature type="region of interest" description="Disordered" evidence="4">
    <location>
        <begin position="236"/>
        <end position="259"/>
    </location>
</feature>
<accession>A0A078A630</accession>
<keyword evidence="6" id="KW-1185">Reference proteome</keyword>
<keyword evidence="2" id="KW-0433">Leucine-rich repeat</keyword>
<proteinExistence type="predicted"/>
<dbReference type="GO" id="GO:0005096">
    <property type="term" value="F:GTPase activator activity"/>
    <property type="evidence" value="ECO:0007669"/>
    <property type="project" value="UniProtKB-KW"/>
</dbReference>
<feature type="compositionally biased region" description="Polar residues" evidence="4">
    <location>
        <begin position="137"/>
        <end position="148"/>
    </location>
</feature>
<dbReference type="AlphaFoldDB" id="A0A078A630"/>
<name>A0A078A630_STYLE</name>
<dbReference type="Proteomes" id="UP000039865">
    <property type="component" value="Unassembled WGS sequence"/>
</dbReference>
<dbReference type="InterPro" id="IPR032675">
    <property type="entry name" value="LRR_dom_sf"/>
</dbReference>
<feature type="compositionally biased region" description="Basic and acidic residues" evidence="4">
    <location>
        <begin position="448"/>
        <end position="457"/>
    </location>
</feature>
<evidence type="ECO:0000256" key="2">
    <source>
        <dbReference type="ARBA" id="ARBA00022614"/>
    </source>
</evidence>
<dbReference type="EMBL" id="CCKQ01006397">
    <property type="protein sequence ID" value="CDW77705.1"/>
    <property type="molecule type" value="Genomic_DNA"/>
</dbReference>
<gene>
    <name evidence="5" type="primary">Contig2206.g2371</name>
    <name evidence="5" type="ORF">STYLEM_6670</name>
</gene>
<evidence type="ECO:0000313" key="6">
    <source>
        <dbReference type="Proteomes" id="UP000039865"/>
    </source>
</evidence>
<keyword evidence="1" id="KW-0343">GTPase activation</keyword>
<feature type="region of interest" description="Disordered" evidence="4">
    <location>
        <begin position="436"/>
        <end position="473"/>
    </location>
</feature>
<dbReference type="GO" id="GO:0048471">
    <property type="term" value="C:perinuclear region of cytoplasm"/>
    <property type="evidence" value="ECO:0007669"/>
    <property type="project" value="TreeGrafter"/>
</dbReference>
<protein>
    <recommendedName>
        <fullName evidence="7">Leucine Rich Repeat family protein</fullName>
    </recommendedName>
</protein>
<reference evidence="5 6" key="1">
    <citation type="submission" date="2014-06" db="EMBL/GenBank/DDBJ databases">
        <authorList>
            <person name="Swart Estienne"/>
        </authorList>
    </citation>
    <scope>NUCLEOTIDE SEQUENCE [LARGE SCALE GENOMIC DNA]</scope>
    <source>
        <strain evidence="5 6">130c</strain>
    </source>
</reference>
<dbReference type="GO" id="GO:0005829">
    <property type="term" value="C:cytosol"/>
    <property type="evidence" value="ECO:0007669"/>
    <property type="project" value="TreeGrafter"/>
</dbReference>
<dbReference type="OrthoDB" id="291766at2759"/>
<feature type="compositionally biased region" description="Polar residues" evidence="4">
    <location>
        <begin position="458"/>
        <end position="473"/>
    </location>
</feature>
<dbReference type="InParanoid" id="A0A078A630"/>
<evidence type="ECO:0000256" key="1">
    <source>
        <dbReference type="ARBA" id="ARBA00022468"/>
    </source>
</evidence>
<dbReference type="InterPro" id="IPR027038">
    <property type="entry name" value="RanGap"/>
</dbReference>
<keyword evidence="3" id="KW-0677">Repeat</keyword>
<dbReference type="GO" id="GO:0005634">
    <property type="term" value="C:nucleus"/>
    <property type="evidence" value="ECO:0007669"/>
    <property type="project" value="TreeGrafter"/>
</dbReference>
<evidence type="ECO:0008006" key="7">
    <source>
        <dbReference type="Google" id="ProtNLM"/>
    </source>
</evidence>
<dbReference type="PANTHER" id="PTHR24113:SF12">
    <property type="entry name" value="RAN GTPASE-ACTIVATING PROTEIN 1"/>
    <property type="match status" value="1"/>
</dbReference>